<reference evidence="2" key="1">
    <citation type="submission" date="2020-02" db="EMBL/GenBank/DDBJ databases">
        <authorList>
            <person name="Meier V. D."/>
        </authorList>
    </citation>
    <scope>NUCLEOTIDE SEQUENCE</scope>
    <source>
        <strain evidence="2">AVDCRST_MAG79</strain>
    </source>
</reference>
<feature type="transmembrane region" description="Helical" evidence="1">
    <location>
        <begin position="28"/>
        <end position="45"/>
    </location>
</feature>
<proteinExistence type="predicted"/>
<evidence type="ECO:0000313" key="2">
    <source>
        <dbReference type="EMBL" id="CAA9548717.1"/>
    </source>
</evidence>
<keyword evidence="1" id="KW-0472">Membrane</keyword>
<dbReference type="EMBL" id="CADCWC010000383">
    <property type="protein sequence ID" value="CAA9548717.1"/>
    <property type="molecule type" value="Genomic_DNA"/>
</dbReference>
<feature type="non-terminal residue" evidence="2">
    <location>
        <position position="116"/>
    </location>
</feature>
<evidence type="ECO:0000256" key="1">
    <source>
        <dbReference type="SAM" id="Phobius"/>
    </source>
</evidence>
<sequence length="116" mass="12521">MAGAAELSSDPAAAGRTLRLVTDNQRNIAIVVGAALALTLFTGVLGPVAGLLFTILQILFLVALAWLAYRFWRENRSTIDTMPNDRRLMLYGAAAVLALVVVTSRFWVIDAFSALI</sequence>
<organism evidence="2">
    <name type="scientific">uncultured Thermoleophilia bacterium</name>
    <dbReference type="NCBI Taxonomy" id="1497501"/>
    <lineage>
        <taxon>Bacteria</taxon>
        <taxon>Bacillati</taxon>
        <taxon>Actinomycetota</taxon>
        <taxon>Thermoleophilia</taxon>
        <taxon>environmental samples</taxon>
    </lineage>
</organism>
<accession>A0A6J4UEQ3</accession>
<dbReference type="AlphaFoldDB" id="A0A6J4UEQ3"/>
<feature type="transmembrane region" description="Helical" evidence="1">
    <location>
        <begin position="51"/>
        <end position="69"/>
    </location>
</feature>
<name>A0A6J4UEQ3_9ACTN</name>
<protein>
    <submittedName>
        <fullName evidence="2">Uncharacterized protein</fullName>
    </submittedName>
</protein>
<keyword evidence="1" id="KW-0812">Transmembrane</keyword>
<feature type="transmembrane region" description="Helical" evidence="1">
    <location>
        <begin position="90"/>
        <end position="109"/>
    </location>
</feature>
<gene>
    <name evidence="2" type="ORF">AVDCRST_MAG79-2520</name>
</gene>
<keyword evidence="1" id="KW-1133">Transmembrane helix</keyword>